<keyword evidence="5" id="KW-1185">Reference proteome</keyword>
<dbReference type="EMBL" id="RJKX01000016">
    <property type="protein sequence ID" value="ROP83580.1"/>
    <property type="molecule type" value="Genomic_DNA"/>
</dbReference>
<dbReference type="AlphaFoldDB" id="A0A3N1KY95"/>
<comment type="pathway">
    <text evidence="1">Bacterial outer membrane biogenesis; LPS O-antigen biosynthesis.</text>
</comment>
<accession>A0A3N1KY95</accession>
<dbReference type="InterPro" id="IPR001509">
    <property type="entry name" value="Epimerase_deHydtase"/>
</dbReference>
<reference evidence="4 5" key="1">
    <citation type="submission" date="2018-11" db="EMBL/GenBank/DDBJ databases">
        <title>Genomic Encyclopedia of Type Strains, Phase IV (KMG-IV): sequencing the most valuable type-strain genomes for metagenomic binning, comparative biology and taxonomic classification.</title>
        <authorList>
            <person name="Goeker M."/>
        </authorList>
    </citation>
    <scope>NUCLEOTIDE SEQUENCE [LARGE SCALE GENOMIC DNA]</scope>
    <source>
        <strain evidence="4 5">DSM 5900</strain>
    </source>
</reference>
<feature type="domain" description="NAD-dependent epimerase/dehydratase" evidence="3">
    <location>
        <begin position="6"/>
        <end position="238"/>
    </location>
</feature>
<sequence length="312" mass="32797">MTDGPILVTGIGGLIGAAVLRRFVADGLPVVAMDRAPPPGLDLDRMGVPFLPHDLPDPQRWHEAIVRFGVRRVVHAGSISGPMLLGDNPARICDINLGGLMGLLDAARTHRLGRIVWFSSIMAYGERGDLVPVSEDTPLRPHTVYGATKAAGEALVHAYHAEQGVDAVALRVASCYGPGRTTACLIRTLVEDGLAGRPTPVHPAPGRSRQHIFVGDVVTAIRAALDTPSLPRRAYNIGPGRTQTIEEIVAEVGQAVPGVRLALDPQGLAWNTFGLGALSIDAASRDLGFAPSTSIAAGAVATRDWVQQRGAA</sequence>
<name>A0A3N1KY95_9PROT</name>
<evidence type="ECO:0000256" key="1">
    <source>
        <dbReference type="ARBA" id="ARBA00005125"/>
    </source>
</evidence>
<evidence type="ECO:0000259" key="3">
    <source>
        <dbReference type="Pfam" id="PF01370"/>
    </source>
</evidence>
<proteinExistence type="inferred from homology"/>
<protein>
    <submittedName>
        <fullName evidence="4">UDP-glucose 4-epimerase</fullName>
    </submittedName>
</protein>
<evidence type="ECO:0000313" key="4">
    <source>
        <dbReference type="EMBL" id="ROP83580.1"/>
    </source>
</evidence>
<comment type="caution">
    <text evidence="4">The sequence shown here is derived from an EMBL/GenBank/DDBJ whole genome shotgun (WGS) entry which is preliminary data.</text>
</comment>
<evidence type="ECO:0000313" key="5">
    <source>
        <dbReference type="Proteomes" id="UP000278222"/>
    </source>
</evidence>
<dbReference type="InterPro" id="IPR020904">
    <property type="entry name" value="Sc_DH/Rdtase_CS"/>
</dbReference>
<dbReference type="Proteomes" id="UP000278222">
    <property type="component" value="Unassembled WGS sequence"/>
</dbReference>
<organism evidence="4 5">
    <name type="scientific">Stella humosa</name>
    <dbReference type="NCBI Taxonomy" id="94"/>
    <lineage>
        <taxon>Bacteria</taxon>
        <taxon>Pseudomonadati</taxon>
        <taxon>Pseudomonadota</taxon>
        <taxon>Alphaproteobacteria</taxon>
        <taxon>Rhodospirillales</taxon>
        <taxon>Stellaceae</taxon>
        <taxon>Stella</taxon>
    </lineage>
</organism>
<dbReference type="PROSITE" id="PS00061">
    <property type="entry name" value="ADH_SHORT"/>
    <property type="match status" value="1"/>
</dbReference>
<dbReference type="InterPro" id="IPR036291">
    <property type="entry name" value="NAD(P)-bd_dom_sf"/>
</dbReference>
<dbReference type="RefSeq" id="WP_123693267.1">
    <property type="nucleotide sequence ID" value="NZ_AP019700.1"/>
</dbReference>
<dbReference type="OrthoDB" id="8770295at2"/>
<dbReference type="SUPFAM" id="SSF51735">
    <property type="entry name" value="NAD(P)-binding Rossmann-fold domains"/>
    <property type="match status" value="1"/>
</dbReference>
<dbReference type="CDD" id="cd08946">
    <property type="entry name" value="SDR_e"/>
    <property type="match status" value="1"/>
</dbReference>
<dbReference type="PANTHER" id="PTHR43000">
    <property type="entry name" value="DTDP-D-GLUCOSE 4,6-DEHYDRATASE-RELATED"/>
    <property type="match status" value="1"/>
</dbReference>
<dbReference type="Gene3D" id="3.40.50.720">
    <property type="entry name" value="NAD(P)-binding Rossmann-like Domain"/>
    <property type="match status" value="1"/>
</dbReference>
<dbReference type="Pfam" id="PF01370">
    <property type="entry name" value="Epimerase"/>
    <property type="match status" value="1"/>
</dbReference>
<evidence type="ECO:0000256" key="2">
    <source>
        <dbReference type="ARBA" id="ARBA00007637"/>
    </source>
</evidence>
<gene>
    <name evidence="4" type="ORF">EDC65_4228</name>
</gene>
<comment type="similarity">
    <text evidence="2">Belongs to the NAD(P)-dependent epimerase/dehydratase family.</text>
</comment>